<dbReference type="Proteomes" id="UP000694892">
    <property type="component" value="Chromosome 1S"/>
</dbReference>
<dbReference type="AlphaFoldDB" id="A0A974DSX2"/>
<organism evidence="1 2">
    <name type="scientific">Xenopus laevis</name>
    <name type="common">African clawed frog</name>
    <dbReference type="NCBI Taxonomy" id="8355"/>
    <lineage>
        <taxon>Eukaryota</taxon>
        <taxon>Metazoa</taxon>
        <taxon>Chordata</taxon>
        <taxon>Craniata</taxon>
        <taxon>Vertebrata</taxon>
        <taxon>Euteleostomi</taxon>
        <taxon>Amphibia</taxon>
        <taxon>Batrachia</taxon>
        <taxon>Anura</taxon>
        <taxon>Pipoidea</taxon>
        <taxon>Pipidae</taxon>
        <taxon>Xenopodinae</taxon>
        <taxon>Xenopus</taxon>
        <taxon>Xenopus</taxon>
    </lineage>
</organism>
<reference evidence="2" key="1">
    <citation type="journal article" date="2016" name="Nature">
        <title>Genome evolution in the allotetraploid frog Xenopus laevis.</title>
        <authorList>
            <person name="Session A.M."/>
            <person name="Uno Y."/>
            <person name="Kwon T."/>
            <person name="Chapman J.A."/>
            <person name="Toyoda A."/>
            <person name="Takahashi S."/>
            <person name="Fukui A."/>
            <person name="Hikosaka A."/>
            <person name="Suzuki A."/>
            <person name="Kondo M."/>
            <person name="van Heeringen S.J."/>
            <person name="Quigley I."/>
            <person name="Heinz S."/>
            <person name="Ogino H."/>
            <person name="Ochi H."/>
            <person name="Hellsten U."/>
            <person name="Lyons J.B."/>
            <person name="Simakov O."/>
            <person name="Putnam N."/>
            <person name="Stites J."/>
            <person name="Kuroki Y."/>
            <person name="Tanaka T."/>
            <person name="Michiue T."/>
            <person name="Watanabe M."/>
            <person name="Bogdanovic O."/>
            <person name="Lister R."/>
            <person name="Georgiou G."/>
            <person name="Paranjpe S.S."/>
            <person name="van Kruijsbergen I."/>
            <person name="Shu S."/>
            <person name="Carlson J."/>
            <person name="Kinoshita T."/>
            <person name="Ohta Y."/>
            <person name="Mawaribuchi S."/>
            <person name="Jenkins J."/>
            <person name="Grimwood J."/>
            <person name="Schmutz J."/>
            <person name="Mitros T."/>
            <person name="Mozaffari S.V."/>
            <person name="Suzuki Y."/>
            <person name="Haramoto Y."/>
            <person name="Yamamoto T.S."/>
            <person name="Takagi C."/>
            <person name="Heald R."/>
            <person name="Miller K."/>
            <person name="Haudenschild C."/>
            <person name="Kitzman J."/>
            <person name="Nakayama T."/>
            <person name="Izutsu Y."/>
            <person name="Robert J."/>
            <person name="Fortriede J."/>
            <person name="Burns K."/>
            <person name="Lotay V."/>
            <person name="Karimi K."/>
            <person name="Yasuoka Y."/>
            <person name="Dichmann D.S."/>
            <person name="Flajnik M.F."/>
            <person name="Houston D.W."/>
            <person name="Shendure J."/>
            <person name="DuPasquier L."/>
            <person name="Vize P.D."/>
            <person name="Zorn A.M."/>
            <person name="Ito M."/>
            <person name="Marcotte E.M."/>
            <person name="Wallingford J.B."/>
            <person name="Ito Y."/>
            <person name="Asashima M."/>
            <person name="Ueno N."/>
            <person name="Matsuda Y."/>
            <person name="Veenstra G.J."/>
            <person name="Fujiyama A."/>
            <person name="Harland R.M."/>
            <person name="Taira M."/>
            <person name="Rokhsar D.S."/>
        </authorList>
    </citation>
    <scope>NUCLEOTIDE SEQUENCE [LARGE SCALE GENOMIC DNA]</scope>
    <source>
        <strain evidence="2">J</strain>
    </source>
</reference>
<accession>A0A974DSX2</accession>
<evidence type="ECO:0000313" key="2">
    <source>
        <dbReference type="Proteomes" id="UP000694892"/>
    </source>
</evidence>
<name>A0A974DSX2_XENLA</name>
<protein>
    <submittedName>
        <fullName evidence="1">Uncharacterized protein</fullName>
    </submittedName>
</protein>
<evidence type="ECO:0000313" key="1">
    <source>
        <dbReference type="EMBL" id="OCT96441.1"/>
    </source>
</evidence>
<dbReference type="EMBL" id="CM004467">
    <property type="protein sequence ID" value="OCT96441.1"/>
    <property type="molecule type" value="Genomic_DNA"/>
</dbReference>
<sequence length="102" mass="11566">MGTSLEILLSVATGFDLVVDFWMGQGFLYFGWQWMWLGWCSVGRPHSPYRKMPAQLQNRTGMKFTIEPPVTITSGLDIGSFYSSCALHPLPWVTYVPTEQCV</sequence>
<proteinExistence type="predicted"/>
<gene>
    <name evidence="1" type="ORF">XELAEV_18008648mg</name>
</gene>